<proteinExistence type="predicted"/>
<evidence type="ECO:0000313" key="2">
    <source>
        <dbReference type="EMBL" id="KAK2029190.1"/>
    </source>
</evidence>
<sequence>MHVDSPAFLKPAQGSFVPSSPFLFFGREHEAHARSSLPLQSFPSIHFLLHGWRYQNHIMPAKPPRLSHPMRCPPPLSPTSSPPEVGPKPRRPDLHIRTRAAVQRPPRKAYQPNTNRRVVVGRRGGR</sequence>
<protein>
    <submittedName>
        <fullName evidence="2">Uncharacterized protein</fullName>
    </submittedName>
</protein>
<keyword evidence="3" id="KW-1185">Reference proteome</keyword>
<accession>A0AAD9M531</accession>
<evidence type="ECO:0000256" key="1">
    <source>
        <dbReference type="SAM" id="MobiDB-lite"/>
    </source>
</evidence>
<feature type="region of interest" description="Disordered" evidence="1">
    <location>
        <begin position="63"/>
        <end position="126"/>
    </location>
</feature>
<dbReference type="EMBL" id="MU842867">
    <property type="protein sequence ID" value="KAK2029190.1"/>
    <property type="molecule type" value="Genomic_DNA"/>
</dbReference>
<dbReference type="AlphaFoldDB" id="A0AAD9M531"/>
<dbReference type="Proteomes" id="UP001232148">
    <property type="component" value="Unassembled WGS sequence"/>
</dbReference>
<reference evidence="2" key="1">
    <citation type="submission" date="2021-06" db="EMBL/GenBank/DDBJ databases">
        <title>Comparative genomics, transcriptomics and evolutionary studies reveal genomic signatures of adaptation to plant cell wall in hemibiotrophic fungi.</title>
        <authorList>
            <consortium name="DOE Joint Genome Institute"/>
            <person name="Baroncelli R."/>
            <person name="Diaz J.F."/>
            <person name="Benocci T."/>
            <person name="Peng M."/>
            <person name="Battaglia E."/>
            <person name="Haridas S."/>
            <person name="Andreopoulos W."/>
            <person name="Labutti K."/>
            <person name="Pangilinan J."/>
            <person name="Floch G.L."/>
            <person name="Makela M.R."/>
            <person name="Henrissat B."/>
            <person name="Grigoriev I.V."/>
            <person name="Crouch J.A."/>
            <person name="De Vries R.P."/>
            <person name="Sukno S.A."/>
            <person name="Thon M.R."/>
        </authorList>
    </citation>
    <scope>NUCLEOTIDE SEQUENCE</scope>
    <source>
        <strain evidence="2">MAFF235873</strain>
    </source>
</reference>
<evidence type="ECO:0000313" key="3">
    <source>
        <dbReference type="Proteomes" id="UP001232148"/>
    </source>
</evidence>
<gene>
    <name evidence="2" type="ORF">LX32DRAFT_375744</name>
</gene>
<name>A0AAD9M531_9PEZI</name>
<comment type="caution">
    <text evidence="2">The sequence shown here is derived from an EMBL/GenBank/DDBJ whole genome shotgun (WGS) entry which is preliminary data.</text>
</comment>
<feature type="compositionally biased region" description="Pro residues" evidence="1">
    <location>
        <begin position="71"/>
        <end position="86"/>
    </location>
</feature>
<organism evidence="2 3">
    <name type="scientific">Colletotrichum zoysiae</name>
    <dbReference type="NCBI Taxonomy" id="1216348"/>
    <lineage>
        <taxon>Eukaryota</taxon>
        <taxon>Fungi</taxon>
        <taxon>Dikarya</taxon>
        <taxon>Ascomycota</taxon>
        <taxon>Pezizomycotina</taxon>
        <taxon>Sordariomycetes</taxon>
        <taxon>Hypocreomycetidae</taxon>
        <taxon>Glomerellales</taxon>
        <taxon>Glomerellaceae</taxon>
        <taxon>Colletotrichum</taxon>
        <taxon>Colletotrichum graminicola species complex</taxon>
    </lineage>
</organism>